<evidence type="ECO:0000256" key="3">
    <source>
        <dbReference type="SAM" id="SignalP"/>
    </source>
</evidence>
<evidence type="ECO:0000313" key="5">
    <source>
        <dbReference type="Proteomes" id="UP000677054"/>
    </source>
</evidence>
<keyword evidence="2" id="KW-0812">Transmembrane</keyword>
<dbReference type="EMBL" id="CAJPEV010002904">
    <property type="protein sequence ID" value="CAG0898381.1"/>
    <property type="molecule type" value="Genomic_DNA"/>
</dbReference>
<name>A0A7R9AAR1_9CRUS</name>
<keyword evidence="5" id="KW-1185">Reference proteome</keyword>
<dbReference type="EMBL" id="LR902421">
    <property type="protein sequence ID" value="CAD7250519.1"/>
    <property type="molecule type" value="Genomic_DNA"/>
</dbReference>
<dbReference type="AlphaFoldDB" id="A0A7R9AAR1"/>
<feature type="signal peptide" evidence="3">
    <location>
        <begin position="1"/>
        <end position="19"/>
    </location>
</feature>
<gene>
    <name evidence="4" type="ORF">DSTB1V02_LOCUS10292</name>
</gene>
<evidence type="ECO:0000313" key="4">
    <source>
        <dbReference type="EMBL" id="CAD7250519.1"/>
    </source>
</evidence>
<dbReference type="InterPro" id="IPR050975">
    <property type="entry name" value="Sleep_regulator"/>
</dbReference>
<evidence type="ECO:0000256" key="1">
    <source>
        <dbReference type="ARBA" id="ARBA00022729"/>
    </source>
</evidence>
<dbReference type="PANTHER" id="PTHR33562">
    <property type="entry name" value="ATILLA, ISOFORM B-RELATED-RELATED"/>
    <property type="match status" value="1"/>
</dbReference>
<feature type="transmembrane region" description="Helical" evidence="2">
    <location>
        <begin position="104"/>
        <end position="124"/>
    </location>
</feature>
<organism evidence="4">
    <name type="scientific">Darwinula stevensoni</name>
    <dbReference type="NCBI Taxonomy" id="69355"/>
    <lineage>
        <taxon>Eukaryota</taxon>
        <taxon>Metazoa</taxon>
        <taxon>Ecdysozoa</taxon>
        <taxon>Arthropoda</taxon>
        <taxon>Crustacea</taxon>
        <taxon>Oligostraca</taxon>
        <taxon>Ostracoda</taxon>
        <taxon>Podocopa</taxon>
        <taxon>Podocopida</taxon>
        <taxon>Darwinulocopina</taxon>
        <taxon>Darwinuloidea</taxon>
        <taxon>Darwinulidae</taxon>
        <taxon>Darwinula</taxon>
    </lineage>
</organism>
<feature type="chain" id="PRO_5036402827" evidence="3">
    <location>
        <begin position="20"/>
        <end position="126"/>
    </location>
</feature>
<proteinExistence type="predicted"/>
<keyword evidence="2" id="KW-0472">Membrane</keyword>
<dbReference type="Proteomes" id="UP000677054">
    <property type="component" value="Unassembled WGS sequence"/>
</dbReference>
<accession>A0A7R9AAR1</accession>
<protein>
    <submittedName>
        <fullName evidence="4">Uncharacterized protein</fullName>
    </submittedName>
</protein>
<keyword evidence="1 3" id="KW-0732">Signal</keyword>
<keyword evidence="2" id="KW-1133">Transmembrane helix</keyword>
<sequence>MTSAFVLLSLLSLVGFGSALNCYQCNSADECKEGKSRNCPEVPVVEMHCWSVRNSKGEVQIASCFPWRKEECMNTPTLPDGRKISSDWQACACKTDLCNAAGPAIAPSLLPYLFLLFAASWRFFSL</sequence>
<reference evidence="4" key="1">
    <citation type="submission" date="2020-11" db="EMBL/GenBank/DDBJ databases">
        <authorList>
            <person name="Tran Van P."/>
        </authorList>
    </citation>
    <scope>NUCLEOTIDE SEQUENCE</scope>
</reference>
<evidence type="ECO:0000256" key="2">
    <source>
        <dbReference type="SAM" id="Phobius"/>
    </source>
</evidence>